<evidence type="ECO:0000313" key="3">
    <source>
        <dbReference type="Proteomes" id="UP001500956"/>
    </source>
</evidence>
<reference evidence="3" key="1">
    <citation type="journal article" date="2019" name="Int. J. Syst. Evol. Microbiol.">
        <title>The Global Catalogue of Microorganisms (GCM) 10K type strain sequencing project: providing services to taxonomists for standard genome sequencing and annotation.</title>
        <authorList>
            <consortium name="The Broad Institute Genomics Platform"/>
            <consortium name="The Broad Institute Genome Sequencing Center for Infectious Disease"/>
            <person name="Wu L."/>
            <person name="Ma J."/>
        </authorList>
    </citation>
    <scope>NUCLEOTIDE SEQUENCE [LARGE SCALE GENOMIC DNA]</scope>
    <source>
        <strain evidence="3">JCM 18063</strain>
    </source>
</reference>
<protein>
    <recommendedName>
        <fullName evidence="4">Transposase</fullName>
    </recommendedName>
</protein>
<dbReference type="EMBL" id="BAABID010000009">
    <property type="protein sequence ID" value="GAA4730851.1"/>
    <property type="molecule type" value="Genomic_DNA"/>
</dbReference>
<dbReference type="Proteomes" id="UP001500956">
    <property type="component" value="Unassembled WGS sequence"/>
</dbReference>
<keyword evidence="3" id="KW-1185">Reference proteome</keyword>
<evidence type="ECO:0000256" key="1">
    <source>
        <dbReference type="SAM" id="MobiDB-lite"/>
    </source>
</evidence>
<name>A0ABP8YK74_9MICO</name>
<comment type="caution">
    <text evidence="2">The sequence shown here is derived from an EMBL/GenBank/DDBJ whole genome shotgun (WGS) entry which is preliminary data.</text>
</comment>
<evidence type="ECO:0008006" key="4">
    <source>
        <dbReference type="Google" id="ProtNLM"/>
    </source>
</evidence>
<proteinExistence type="predicted"/>
<gene>
    <name evidence="2" type="ORF">GCM10023216_23420</name>
</gene>
<accession>A0ABP8YK74</accession>
<organism evidence="2 3">
    <name type="scientific">Isoptericola chiayiensis</name>
    <dbReference type="NCBI Taxonomy" id="579446"/>
    <lineage>
        <taxon>Bacteria</taxon>
        <taxon>Bacillati</taxon>
        <taxon>Actinomycetota</taxon>
        <taxon>Actinomycetes</taxon>
        <taxon>Micrococcales</taxon>
        <taxon>Promicromonosporaceae</taxon>
        <taxon>Isoptericola</taxon>
    </lineage>
</organism>
<feature type="compositionally biased region" description="Basic and acidic residues" evidence="1">
    <location>
        <begin position="1"/>
        <end position="21"/>
    </location>
</feature>
<sequence>MALPDWRHRSEHIRTRTDRYGPGEQNIEPAWANEAYADPYAVEFRPDFASTSGQSVRTIGWSDTAGFLITVITVEDSENLWGATAWKSDTGDQRRYTGEDGKE</sequence>
<feature type="region of interest" description="Disordered" evidence="1">
    <location>
        <begin position="1"/>
        <end position="26"/>
    </location>
</feature>
<evidence type="ECO:0000313" key="2">
    <source>
        <dbReference type="EMBL" id="GAA4730851.1"/>
    </source>
</evidence>
<dbReference type="RefSeq" id="WP_216648140.1">
    <property type="nucleotide sequence ID" value="NZ_BAABID010000009.1"/>
</dbReference>